<feature type="modified residue" description="4-aspartylphosphate" evidence="6">
    <location>
        <position position="52"/>
    </location>
</feature>
<evidence type="ECO:0000256" key="2">
    <source>
        <dbReference type="ARBA" id="ARBA00023015"/>
    </source>
</evidence>
<evidence type="ECO:0000256" key="7">
    <source>
        <dbReference type="PROSITE-ProRule" id="PRU01091"/>
    </source>
</evidence>
<evidence type="ECO:0000313" key="13">
    <source>
        <dbReference type="Proteomes" id="UP000247523"/>
    </source>
</evidence>
<evidence type="ECO:0000313" key="10">
    <source>
        <dbReference type="EMBL" id="PXV91125.1"/>
    </source>
</evidence>
<dbReference type="GO" id="GO:0000156">
    <property type="term" value="F:phosphorelay response regulator activity"/>
    <property type="evidence" value="ECO:0007669"/>
    <property type="project" value="TreeGrafter"/>
</dbReference>
<evidence type="ECO:0000256" key="1">
    <source>
        <dbReference type="ARBA" id="ARBA00018672"/>
    </source>
</evidence>
<dbReference type="AlphaFoldDB" id="A0A255IFE5"/>
<evidence type="ECO:0000256" key="6">
    <source>
        <dbReference type="PROSITE-ProRule" id="PRU00169"/>
    </source>
</evidence>
<evidence type="ECO:0000256" key="4">
    <source>
        <dbReference type="ARBA" id="ARBA00023163"/>
    </source>
</evidence>
<reference evidence="11" key="3">
    <citation type="submission" date="2018-07" db="EMBL/GenBank/DDBJ databases">
        <authorList>
            <person name="Quirk P.G."/>
            <person name="Krulwich T.A."/>
        </authorList>
    </citation>
    <scope>NUCLEOTIDE SEQUENCE</scope>
    <source>
        <strain evidence="11">CCRI-19302</strain>
    </source>
</reference>
<dbReference type="GO" id="GO:0000976">
    <property type="term" value="F:transcription cis-regulatory region binding"/>
    <property type="evidence" value="ECO:0007669"/>
    <property type="project" value="TreeGrafter"/>
</dbReference>
<keyword evidence="3 7" id="KW-0238">DNA-binding</keyword>
<feature type="DNA-binding region" description="OmpR/PhoB-type" evidence="7">
    <location>
        <begin position="126"/>
        <end position="224"/>
    </location>
</feature>
<reference evidence="11 12" key="1">
    <citation type="journal article" date="2017" name="Genome Announc.">
        <title>Draft Genome Sequence of a Sporulating and Motile Strain of Lachnotalea glycerini Isolated from Water in Quebec City, Canada.</title>
        <authorList>
            <person name="Maheux A.F."/>
            <person name="Boudreau D.K."/>
            <person name="Berube E."/>
            <person name="Boissinot M."/>
            <person name="Raymond F."/>
            <person name="Brodeur S."/>
            <person name="Corbeil J."/>
            <person name="Isabel S."/>
            <person name="Omar R.F."/>
            <person name="Bergeron M.G."/>
        </authorList>
    </citation>
    <scope>NUCLEOTIDE SEQUENCE [LARGE SCALE GENOMIC DNA]</scope>
    <source>
        <strain evidence="11 12">CCRI-19302</strain>
    </source>
</reference>
<dbReference type="EMBL" id="QICS01000004">
    <property type="protein sequence ID" value="PXV91125.1"/>
    <property type="molecule type" value="Genomic_DNA"/>
</dbReference>
<keyword evidence="12" id="KW-1185">Reference proteome</keyword>
<dbReference type="InterPro" id="IPR011006">
    <property type="entry name" value="CheY-like_superfamily"/>
</dbReference>
<dbReference type="CDD" id="cd00383">
    <property type="entry name" value="trans_reg_C"/>
    <property type="match status" value="1"/>
</dbReference>
<dbReference type="Proteomes" id="UP000247523">
    <property type="component" value="Unassembled WGS sequence"/>
</dbReference>
<accession>A0A255IFE5</accession>
<comment type="caution">
    <text evidence="10">The sequence shown here is derived from an EMBL/GenBank/DDBJ whole genome shotgun (WGS) entry which is preliminary data.</text>
</comment>
<dbReference type="RefSeq" id="WP_094377790.1">
    <property type="nucleotide sequence ID" value="NZ_NOKA02000020.1"/>
</dbReference>
<evidence type="ECO:0000259" key="9">
    <source>
        <dbReference type="PROSITE" id="PS51755"/>
    </source>
</evidence>
<protein>
    <recommendedName>
        <fullName evidence="1">Stage 0 sporulation protein A homolog</fullName>
    </recommendedName>
</protein>
<reference evidence="10 13" key="2">
    <citation type="submission" date="2018-05" db="EMBL/GenBank/DDBJ databases">
        <title>Genomic Encyclopedia of Type Strains, Phase IV (KMG-IV): sequencing the most valuable type-strain genomes for metagenomic binning, comparative biology and taxonomic classification.</title>
        <authorList>
            <person name="Goeker M."/>
        </authorList>
    </citation>
    <scope>NUCLEOTIDE SEQUENCE [LARGE SCALE GENOMIC DNA]</scope>
    <source>
        <strain evidence="10 13">DSM 28816</strain>
    </source>
</reference>
<sequence>MYQILIVEDDKTIESNLIESLGKWGFMAVGVKDLSNVTAEFANVNPQIVLMDISLPFYNGFYWCSEIRKLSKVPIIFISSDSDNMSIVMAINMGGDDFITKPFAMEVVVAKVQALLRRAYDYRPETNQLEHKGAVLNLNDASLYYSDSKIDLTKNEFRILEILMENKNEVVSRDRIMKKLWDNDSFIDDNTLTVNLNRLRKKLEARGLLDFIDTKKGLGYLIHD</sequence>
<keyword evidence="4" id="KW-0804">Transcription</keyword>
<comment type="function">
    <text evidence="5">May play the central regulatory role in sporulation. It may be an element of the effector pathway responsible for the activation of sporulation genes in response to nutritional stress. Spo0A may act in concert with spo0H (a sigma factor) to control the expression of some genes that are critical to the sporulation process.</text>
</comment>
<gene>
    <name evidence="10" type="ORF">C8E03_104133</name>
    <name evidence="11" type="ORF">CG710_010820</name>
</gene>
<dbReference type="InterPro" id="IPR001789">
    <property type="entry name" value="Sig_transdc_resp-reg_receiver"/>
</dbReference>
<evidence type="ECO:0000256" key="3">
    <source>
        <dbReference type="ARBA" id="ARBA00023125"/>
    </source>
</evidence>
<dbReference type="Pfam" id="PF00072">
    <property type="entry name" value="Response_reg"/>
    <property type="match status" value="1"/>
</dbReference>
<dbReference type="Pfam" id="PF00486">
    <property type="entry name" value="Trans_reg_C"/>
    <property type="match status" value="1"/>
</dbReference>
<feature type="domain" description="Response regulatory" evidence="8">
    <location>
        <begin position="3"/>
        <end position="116"/>
    </location>
</feature>
<dbReference type="Proteomes" id="UP000216411">
    <property type="component" value="Unassembled WGS sequence"/>
</dbReference>
<dbReference type="SMART" id="SM00448">
    <property type="entry name" value="REC"/>
    <property type="match status" value="1"/>
</dbReference>
<dbReference type="InterPro" id="IPR001867">
    <property type="entry name" value="OmpR/PhoB-type_DNA-bd"/>
</dbReference>
<keyword evidence="2" id="KW-0805">Transcription regulation</keyword>
<evidence type="ECO:0000259" key="8">
    <source>
        <dbReference type="PROSITE" id="PS50110"/>
    </source>
</evidence>
<dbReference type="PANTHER" id="PTHR48111:SF43">
    <property type="entry name" value="STAGE 0 SPORULATION PROTEIN A HOMOLOG"/>
    <property type="match status" value="1"/>
</dbReference>
<dbReference type="SUPFAM" id="SSF52172">
    <property type="entry name" value="CheY-like"/>
    <property type="match status" value="1"/>
</dbReference>
<keyword evidence="6" id="KW-0597">Phosphoprotein</keyword>
<dbReference type="GO" id="GO:0006355">
    <property type="term" value="P:regulation of DNA-templated transcription"/>
    <property type="evidence" value="ECO:0007669"/>
    <property type="project" value="InterPro"/>
</dbReference>
<name>A0A255IFE5_9FIRM</name>
<organism evidence="10 13">
    <name type="scientific">Lachnotalea glycerini</name>
    <dbReference type="NCBI Taxonomy" id="1763509"/>
    <lineage>
        <taxon>Bacteria</taxon>
        <taxon>Bacillati</taxon>
        <taxon>Bacillota</taxon>
        <taxon>Clostridia</taxon>
        <taxon>Lachnospirales</taxon>
        <taxon>Lachnospiraceae</taxon>
        <taxon>Lachnotalea</taxon>
    </lineage>
</organism>
<dbReference type="PANTHER" id="PTHR48111">
    <property type="entry name" value="REGULATOR OF RPOS"/>
    <property type="match status" value="1"/>
</dbReference>
<dbReference type="GO" id="GO:0005829">
    <property type="term" value="C:cytosol"/>
    <property type="evidence" value="ECO:0007669"/>
    <property type="project" value="TreeGrafter"/>
</dbReference>
<feature type="domain" description="OmpR/PhoB-type" evidence="9">
    <location>
        <begin position="126"/>
        <end position="224"/>
    </location>
</feature>
<dbReference type="InterPro" id="IPR036388">
    <property type="entry name" value="WH-like_DNA-bd_sf"/>
</dbReference>
<proteinExistence type="predicted"/>
<evidence type="ECO:0000256" key="5">
    <source>
        <dbReference type="ARBA" id="ARBA00024867"/>
    </source>
</evidence>
<dbReference type="InterPro" id="IPR039420">
    <property type="entry name" value="WalR-like"/>
</dbReference>
<dbReference type="OrthoDB" id="9790442at2"/>
<dbReference type="EMBL" id="NOKA02000020">
    <property type="protein sequence ID" value="RDY31169.1"/>
    <property type="molecule type" value="Genomic_DNA"/>
</dbReference>
<dbReference type="PROSITE" id="PS51755">
    <property type="entry name" value="OMPR_PHOB"/>
    <property type="match status" value="1"/>
</dbReference>
<evidence type="ECO:0000313" key="12">
    <source>
        <dbReference type="Proteomes" id="UP000216411"/>
    </source>
</evidence>
<dbReference type="Gene3D" id="6.10.250.690">
    <property type="match status" value="1"/>
</dbReference>
<dbReference type="Gene3D" id="3.40.50.2300">
    <property type="match status" value="1"/>
</dbReference>
<evidence type="ECO:0000313" key="11">
    <source>
        <dbReference type="EMBL" id="RDY31169.1"/>
    </source>
</evidence>
<dbReference type="Gene3D" id="1.10.10.10">
    <property type="entry name" value="Winged helix-like DNA-binding domain superfamily/Winged helix DNA-binding domain"/>
    <property type="match status" value="1"/>
</dbReference>
<dbReference type="SMART" id="SM00862">
    <property type="entry name" value="Trans_reg_C"/>
    <property type="match status" value="1"/>
</dbReference>
<dbReference type="PROSITE" id="PS50110">
    <property type="entry name" value="RESPONSE_REGULATORY"/>
    <property type="match status" value="1"/>
</dbReference>
<dbReference type="GO" id="GO:0032993">
    <property type="term" value="C:protein-DNA complex"/>
    <property type="evidence" value="ECO:0007669"/>
    <property type="project" value="TreeGrafter"/>
</dbReference>